<dbReference type="EMBL" id="BMNI01000001">
    <property type="protein sequence ID" value="GGO86369.1"/>
    <property type="molecule type" value="Genomic_DNA"/>
</dbReference>
<dbReference type="Proteomes" id="UP000655410">
    <property type="component" value="Unassembled WGS sequence"/>
</dbReference>
<proteinExistence type="predicted"/>
<keyword evidence="2" id="KW-1185">Reference proteome</keyword>
<name>A0ABQ2N7R3_9ACTN</name>
<reference evidence="2" key="1">
    <citation type="journal article" date="2019" name="Int. J. Syst. Evol. Microbiol.">
        <title>The Global Catalogue of Microorganisms (GCM) 10K type strain sequencing project: providing services to taxonomists for standard genome sequencing and annotation.</title>
        <authorList>
            <consortium name="The Broad Institute Genomics Platform"/>
            <consortium name="The Broad Institute Genome Sequencing Center for Infectious Disease"/>
            <person name="Wu L."/>
            <person name="Ma J."/>
        </authorList>
    </citation>
    <scope>NUCLEOTIDE SEQUENCE [LARGE SCALE GENOMIC DNA]</scope>
    <source>
        <strain evidence="2">CGMCC 4.7371</strain>
    </source>
</reference>
<protein>
    <submittedName>
        <fullName evidence="1">Uncharacterized protein</fullName>
    </submittedName>
</protein>
<gene>
    <name evidence="1" type="ORF">GCM10011584_08510</name>
</gene>
<evidence type="ECO:0000313" key="1">
    <source>
        <dbReference type="EMBL" id="GGO86369.1"/>
    </source>
</evidence>
<dbReference type="RefSeq" id="WP_188782695.1">
    <property type="nucleotide sequence ID" value="NZ_BMNI01000001.1"/>
</dbReference>
<evidence type="ECO:0000313" key="2">
    <source>
        <dbReference type="Proteomes" id="UP000655410"/>
    </source>
</evidence>
<comment type="caution">
    <text evidence="1">The sequence shown here is derived from an EMBL/GenBank/DDBJ whole genome shotgun (WGS) entry which is preliminary data.</text>
</comment>
<accession>A0ABQ2N7R3</accession>
<organism evidence="1 2">
    <name type="scientific">Nocardioides phosphati</name>
    <dbReference type="NCBI Taxonomy" id="1867775"/>
    <lineage>
        <taxon>Bacteria</taxon>
        <taxon>Bacillati</taxon>
        <taxon>Actinomycetota</taxon>
        <taxon>Actinomycetes</taxon>
        <taxon>Propionibacteriales</taxon>
        <taxon>Nocardioidaceae</taxon>
        <taxon>Nocardioides</taxon>
    </lineage>
</organism>
<sequence length="96" mass="10297">MELRLVHRIRLDASGDTRAPGGAVTVALCGVWEHDGDCRWPHRTDVVTRGGALVVDVRVTCPASDEAEVRSLVLGALAAGVLVGPDGRRTTWELVR</sequence>